<evidence type="ECO:0008006" key="3">
    <source>
        <dbReference type="Google" id="ProtNLM"/>
    </source>
</evidence>
<keyword evidence="2" id="KW-1185">Reference proteome</keyword>
<organism evidence="1 2">
    <name type="scientific">Pseudoroseomonas ludipueritiae</name>
    <dbReference type="NCBI Taxonomy" id="198093"/>
    <lineage>
        <taxon>Bacteria</taxon>
        <taxon>Pseudomonadati</taxon>
        <taxon>Pseudomonadota</taxon>
        <taxon>Alphaproteobacteria</taxon>
        <taxon>Acetobacterales</taxon>
        <taxon>Acetobacteraceae</taxon>
        <taxon>Pseudoroseomonas</taxon>
    </lineage>
</organism>
<sequence length="104" mass="11467">MPNPAAERRTAIAKAASERALLVVEATRPGTAHYRFGAFSSFLGWCQKEGYVAVSLYLPASKARRLSAVRSRSRYRAMSDLARLWHAADAVDGFAPAHRNRSDC</sequence>
<dbReference type="EMBL" id="JACTUZ010000053">
    <property type="protein sequence ID" value="MBC9177882.1"/>
    <property type="molecule type" value="Genomic_DNA"/>
</dbReference>
<reference evidence="1 2" key="1">
    <citation type="journal article" date="2009" name="Int. J. Syst. Evol. Microbiol.">
        <title>Transfer of Teichococcus ludipueritiae and Muricoccus roseus to the genus Roseomonas, as Roseomonas ludipueritiae comb. nov. and Roseomonas rosea comb. nov., respectively, and emended description of the genus Roseomonas.</title>
        <authorList>
            <person name="Sanchez-Porro C."/>
            <person name="Gallego V."/>
            <person name="Busse H.J."/>
            <person name="Kampfer P."/>
            <person name="Ventosa A."/>
        </authorList>
    </citation>
    <scope>NUCLEOTIDE SEQUENCE [LARGE SCALE GENOMIC DNA]</scope>
    <source>
        <strain evidence="1 2">DSM 14915</strain>
    </source>
</reference>
<dbReference type="Proteomes" id="UP000603940">
    <property type="component" value="Unassembled WGS sequence"/>
</dbReference>
<gene>
    <name evidence="1" type="ORF">IBL25_13120</name>
</gene>
<protein>
    <recommendedName>
        <fullName evidence="3">Resolvase/invertase-type recombinase catalytic domain-containing protein</fullName>
    </recommendedName>
</protein>
<accession>A0ABR7R882</accession>
<name>A0ABR7R882_9PROT</name>
<evidence type="ECO:0000313" key="1">
    <source>
        <dbReference type="EMBL" id="MBC9177882.1"/>
    </source>
</evidence>
<comment type="caution">
    <text evidence="1">The sequence shown here is derived from an EMBL/GenBank/DDBJ whole genome shotgun (WGS) entry which is preliminary data.</text>
</comment>
<evidence type="ECO:0000313" key="2">
    <source>
        <dbReference type="Proteomes" id="UP000603940"/>
    </source>
</evidence>
<dbReference type="RefSeq" id="WP_187779001.1">
    <property type="nucleotide sequence ID" value="NZ_JACTUZ010000053.1"/>
</dbReference>
<proteinExistence type="predicted"/>